<protein>
    <submittedName>
        <fullName evidence="8">Na+:solute symporter</fullName>
    </submittedName>
</protein>
<feature type="transmembrane region" description="Helical" evidence="7">
    <location>
        <begin position="565"/>
        <end position="583"/>
    </location>
</feature>
<comment type="caution">
    <text evidence="8">The sequence shown here is derived from an EMBL/GenBank/DDBJ whole genome shotgun (WGS) entry which is preliminary data.</text>
</comment>
<evidence type="ECO:0000256" key="7">
    <source>
        <dbReference type="SAM" id="Phobius"/>
    </source>
</evidence>
<evidence type="ECO:0000256" key="3">
    <source>
        <dbReference type="ARBA" id="ARBA00022692"/>
    </source>
</evidence>
<evidence type="ECO:0000256" key="2">
    <source>
        <dbReference type="ARBA" id="ARBA00006434"/>
    </source>
</evidence>
<reference evidence="8" key="1">
    <citation type="submission" date="2021-03" db="EMBL/GenBank/DDBJ databases">
        <authorList>
            <person name="Wang G."/>
        </authorList>
    </citation>
    <scope>NUCLEOTIDE SEQUENCE</scope>
    <source>
        <strain evidence="8">KCTC 12899</strain>
    </source>
</reference>
<feature type="transmembrane region" description="Helical" evidence="7">
    <location>
        <begin position="79"/>
        <end position="98"/>
    </location>
</feature>
<dbReference type="GO" id="GO:0005412">
    <property type="term" value="F:D-glucose:sodium symporter activity"/>
    <property type="evidence" value="ECO:0007669"/>
    <property type="project" value="TreeGrafter"/>
</dbReference>
<feature type="transmembrane region" description="Helical" evidence="7">
    <location>
        <begin position="416"/>
        <end position="436"/>
    </location>
</feature>
<dbReference type="PANTHER" id="PTHR11819:SF77">
    <property type="entry name" value="SODIUM_GLUCOSE COTRANSPORT PROTEIN"/>
    <property type="match status" value="1"/>
</dbReference>
<dbReference type="EMBL" id="JAFREP010000003">
    <property type="protein sequence ID" value="MBO1317619.1"/>
    <property type="molecule type" value="Genomic_DNA"/>
</dbReference>
<comment type="similarity">
    <text evidence="2 6">Belongs to the sodium:solute symporter (SSF) (TC 2.A.21) family.</text>
</comment>
<proteinExistence type="inferred from homology"/>
<dbReference type="Pfam" id="PF00474">
    <property type="entry name" value="SSF"/>
    <property type="match status" value="1"/>
</dbReference>
<feature type="transmembrane region" description="Helical" evidence="7">
    <location>
        <begin position="289"/>
        <end position="318"/>
    </location>
</feature>
<dbReference type="PANTHER" id="PTHR11819">
    <property type="entry name" value="SOLUTE CARRIER FAMILY 5"/>
    <property type="match status" value="1"/>
</dbReference>
<evidence type="ECO:0000256" key="5">
    <source>
        <dbReference type="ARBA" id="ARBA00023136"/>
    </source>
</evidence>
<feature type="transmembrane region" description="Helical" evidence="7">
    <location>
        <begin position="127"/>
        <end position="153"/>
    </location>
</feature>
<feature type="transmembrane region" description="Helical" evidence="7">
    <location>
        <begin position="476"/>
        <end position="495"/>
    </location>
</feature>
<gene>
    <name evidence="8" type="ORF">J3U88_04035</name>
</gene>
<evidence type="ECO:0000256" key="6">
    <source>
        <dbReference type="RuleBase" id="RU362091"/>
    </source>
</evidence>
<dbReference type="InterPro" id="IPR038377">
    <property type="entry name" value="Na/Glc_symporter_sf"/>
</dbReference>
<accession>A0A8J7Q371</accession>
<feature type="transmembrane region" description="Helical" evidence="7">
    <location>
        <begin position="6"/>
        <end position="26"/>
    </location>
</feature>
<feature type="transmembrane region" description="Helical" evidence="7">
    <location>
        <begin position="533"/>
        <end position="559"/>
    </location>
</feature>
<dbReference type="Proteomes" id="UP000664417">
    <property type="component" value="Unassembled WGS sequence"/>
</dbReference>
<feature type="transmembrane region" description="Helical" evidence="7">
    <location>
        <begin position="38"/>
        <end position="59"/>
    </location>
</feature>
<dbReference type="AlphaFoldDB" id="A0A8J7Q371"/>
<feature type="transmembrane region" description="Helical" evidence="7">
    <location>
        <begin position="159"/>
        <end position="178"/>
    </location>
</feature>
<dbReference type="InterPro" id="IPR001734">
    <property type="entry name" value="Na/solute_symporter"/>
</dbReference>
<evidence type="ECO:0000256" key="4">
    <source>
        <dbReference type="ARBA" id="ARBA00022989"/>
    </source>
</evidence>
<organism evidence="8 9">
    <name type="scientific">Acanthopleuribacter pedis</name>
    <dbReference type="NCBI Taxonomy" id="442870"/>
    <lineage>
        <taxon>Bacteria</taxon>
        <taxon>Pseudomonadati</taxon>
        <taxon>Acidobacteriota</taxon>
        <taxon>Holophagae</taxon>
        <taxon>Acanthopleuribacterales</taxon>
        <taxon>Acanthopleuribacteraceae</taxon>
        <taxon>Acanthopleuribacter</taxon>
    </lineage>
</organism>
<feature type="transmembrane region" description="Helical" evidence="7">
    <location>
        <begin position="390"/>
        <end position="410"/>
    </location>
</feature>
<dbReference type="PROSITE" id="PS50283">
    <property type="entry name" value="NA_SOLUT_SYMP_3"/>
    <property type="match status" value="1"/>
</dbReference>
<keyword evidence="3 7" id="KW-0812">Transmembrane</keyword>
<keyword evidence="4 7" id="KW-1133">Transmembrane helix</keyword>
<sequence length="622" mass="69678">MVFSRIDWIVFATMLIVSLGINIYYFKRGNKNLTSFLLGGRNLPWFVAGISMVATTFAADTPLAVTELVAENGIAGNWLWWNALAGGMLTTFFFAHLWRRSGVLTEAEFIEMRYSGRSAAMLRGFKAVYLGLFMNVLILGWVNLAMATILQVFFGLSELHALLAVGGAMLFTAVYASISGITGIAVSDVFQFFVAMIACVILAVVVVNAPGVGGMSGLREQLEPTGALNFFPQIGDAGGMAQGLMMLPLGSFFAFMAMQWWASWYPGAEPGGGGYVAQRMMSCKSEKDAFWATMTFNLFHFCVRPWPWIIVALCTLILYPELGADQRRHGFVMAMRDYLPVGLRGLLLTAFFGAYMSTVSTQLNWGSGYLVNDLFKRFSRKKVSDAKTLVWARVATFVIMALSLAVMTQITAIKDVWVFIFQCGAGLGLVLIMRWFWWRINAWSEIAATIAPFFAFAYFQFHPDGIIMKQIWGEGYTYVAVVLFTTFVWFLVTHFTKPTDASKLVDFYVKVRPAGWWTPVDRRLNRRMQRPPVAYLFICWFGGVIMLYGLLLFIGKLLFGNWIEVFAYFDFFLAGFLILRIFLPKTEIFNEHWYEEQAEGAQGEQAAGKAAVGYSSAGSGFF</sequence>
<evidence type="ECO:0000313" key="9">
    <source>
        <dbReference type="Proteomes" id="UP000664417"/>
    </source>
</evidence>
<evidence type="ECO:0000313" key="8">
    <source>
        <dbReference type="EMBL" id="MBO1317619.1"/>
    </source>
</evidence>
<feature type="transmembrane region" description="Helical" evidence="7">
    <location>
        <begin position="230"/>
        <end position="255"/>
    </location>
</feature>
<dbReference type="GO" id="GO:0005886">
    <property type="term" value="C:plasma membrane"/>
    <property type="evidence" value="ECO:0007669"/>
    <property type="project" value="TreeGrafter"/>
</dbReference>
<keyword evidence="9" id="KW-1185">Reference proteome</keyword>
<name>A0A8J7Q371_9BACT</name>
<keyword evidence="5 7" id="KW-0472">Membrane</keyword>
<dbReference type="RefSeq" id="WP_207856968.1">
    <property type="nucleotide sequence ID" value="NZ_JAFREP010000003.1"/>
</dbReference>
<feature type="transmembrane region" description="Helical" evidence="7">
    <location>
        <begin position="443"/>
        <end position="461"/>
    </location>
</feature>
<feature type="transmembrane region" description="Helical" evidence="7">
    <location>
        <begin position="190"/>
        <end position="210"/>
    </location>
</feature>
<evidence type="ECO:0000256" key="1">
    <source>
        <dbReference type="ARBA" id="ARBA00004141"/>
    </source>
</evidence>
<dbReference type="Gene3D" id="1.20.1730.10">
    <property type="entry name" value="Sodium/glucose cotransporter"/>
    <property type="match status" value="1"/>
</dbReference>
<dbReference type="CDD" id="cd11477">
    <property type="entry name" value="SLC5sbd_u1"/>
    <property type="match status" value="1"/>
</dbReference>
<comment type="subcellular location">
    <subcellularLocation>
        <location evidence="1">Membrane</location>
        <topology evidence="1">Multi-pass membrane protein</topology>
    </subcellularLocation>
</comment>